<dbReference type="PANTHER" id="PTHR47485">
    <property type="entry name" value="THYLAKOID LUMENAL 17.4 KDA PROTEIN, CHLOROPLASTIC"/>
    <property type="match status" value="1"/>
</dbReference>
<keyword evidence="2" id="KW-0175">Coiled coil</keyword>
<dbReference type="SUPFAM" id="SSF141571">
    <property type="entry name" value="Pentapeptide repeat-like"/>
    <property type="match status" value="1"/>
</dbReference>
<comment type="caution">
    <text evidence="4">The sequence shown here is derived from an EMBL/GenBank/DDBJ whole genome shotgun (WGS) entry which is preliminary data.</text>
</comment>
<sequence length="335" mass="36102">MRFPAWKNRSADWVGRNKKGLVIALGLTAVGIFMSPWLSPGGIGLRGSSSVVEKTVKQLSDGEIEETTTTTITSNSGKTFLDWLSLLGVPLSLVLLGAWIQRTQQQQSAEAARRQSIEATEAAERQRKQAEAVAKAQREQAISETQEEVLQIYFDRISVLLVDKNLLGIAEKEDIPNRQKELLSAAVDVIRARTLSILRRFRDSGERKASVIRFLIETEIIAKLRLSLSGADLSGADLFFTNLSGANLSGADLRDADLVLANLSGANLSGANLSGANLSTANLRGASLRGAGLDNADMSTAIGLTKEQLKTAILCKTRLPETLGLTPDRDCSSPD</sequence>
<reference evidence="4 5" key="1">
    <citation type="submission" date="2015-09" db="EMBL/GenBank/DDBJ databases">
        <title>Identification and resolution of microdiversity through metagenomic sequencing of parallel consortia.</title>
        <authorList>
            <person name="Nelson W.C."/>
            <person name="Romine M.F."/>
            <person name="Lindemann S.R."/>
        </authorList>
    </citation>
    <scope>NUCLEOTIDE SEQUENCE [LARGE SCALE GENOMIC DNA]</scope>
    <source>
        <strain evidence="4">Ana</strain>
    </source>
</reference>
<dbReference type="Pfam" id="PF00805">
    <property type="entry name" value="Pentapeptide"/>
    <property type="match status" value="1"/>
</dbReference>
<gene>
    <name evidence="4" type="ORF">HLUCCA11_24320</name>
</gene>
<dbReference type="Gene3D" id="2.160.20.80">
    <property type="entry name" value="E3 ubiquitin-protein ligase SopA"/>
    <property type="match status" value="1"/>
</dbReference>
<evidence type="ECO:0000313" key="4">
    <source>
        <dbReference type="EMBL" id="KPQ31184.1"/>
    </source>
</evidence>
<protein>
    <submittedName>
        <fullName evidence="4">Pentapeptide repeats (8 copies)</fullName>
    </submittedName>
</protein>
<evidence type="ECO:0000256" key="2">
    <source>
        <dbReference type="SAM" id="Coils"/>
    </source>
</evidence>
<evidence type="ECO:0000256" key="3">
    <source>
        <dbReference type="SAM" id="Phobius"/>
    </source>
</evidence>
<dbReference type="InterPro" id="IPR001646">
    <property type="entry name" value="5peptide_repeat"/>
</dbReference>
<keyword evidence="3" id="KW-0812">Transmembrane</keyword>
<feature type="coiled-coil region" evidence="2">
    <location>
        <begin position="109"/>
        <end position="140"/>
    </location>
</feature>
<evidence type="ECO:0000256" key="1">
    <source>
        <dbReference type="ARBA" id="ARBA00022737"/>
    </source>
</evidence>
<keyword evidence="3" id="KW-1133">Transmembrane helix</keyword>
<dbReference type="Proteomes" id="UP000050465">
    <property type="component" value="Unassembled WGS sequence"/>
</dbReference>
<dbReference type="PANTHER" id="PTHR47485:SF1">
    <property type="entry name" value="THYLAKOID LUMENAL 17.4 KDA PROTEIN, CHLOROPLASTIC"/>
    <property type="match status" value="1"/>
</dbReference>
<feature type="transmembrane region" description="Helical" evidence="3">
    <location>
        <begin position="83"/>
        <end position="100"/>
    </location>
</feature>
<evidence type="ECO:0000313" key="5">
    <source>
        <dbReference type="Proteomes" id="UP000050465"/>
    </source>
</evidence>
<dbReference type="STRING" id="1666911.HLUCCA11_24320"/>
<dbReference type="AlphaFoldDB" id="A0A0P7ZNX8"/>
<dbReference type="EMBL" id="LJZR01000121">
    <property type="protein sequence ID" value="KPQ31184.1"/>
    <property type="molecule type" value="Genomic_DNA"/>
</dbReference>
<organism evidence="4 5">
    <name type="scientific">Phormidesmis priestleyi Ana</name>
    <dbReference type="NCBI Taxonomy" id="1666911"/>
    <lineage>
        <taxon>Bacteria</taxon>
        <taxon>Bacillati</taxon>
        <taxon>Cyanobacteriota</taxon>
        <taxon>Cyanophyceae</taxon>
        <taxon>Leptolyngbyales</taxon>
        <taxon>Leptolyngbyaceae</taxon>
        <taxon>Phormidesmis</taxon>
    </lineage>
</organism>
<accession>A0A0P7ZNX8</accession>
<keyword evidence="3" id="KW-0472">Membrane</keyword>
<proteinExistence type="predicted"/>
<name>A0A0P7ZNX8_9CYAN</name>
<keyword evidence="1" id="KW-0677">Repeat</keyword>
<feature type="transmembrane region" description="Helical" evidence="3">
    <location>
        <begin position="21"/>
        <end position="39"/>
    </location>
</feature>